<feature type="transmembrane region" description="Helical" evidence="5">
    <location>
        <begin position="113"/>
        <end position="131"/>
    </location>
</feature>
<feature type="domain" description="EamA" evidence="6">
    <location>
        <begin position="8"/>
        <end position="129"/>
    </location>
</feature>
<feature type="transmembrane region" description="Helical" evidence="5">
    <location>
        <begin position="137"/>
        <end position="158"/>
    </location>
</feature>
<feature type="transmembrane region" description="Helical" evidence="5">
    <location>
        <begin position="33"/>
        <end position="53"/>
    </location>
</feature>
<organism evidence="7 8">
    <name type="scientific">Pararhodospirillum photometricum DSM 122</name>
    <dbReference type="NCBI Taxonomy" id="1150469"/>
    <lineage>
        <taxon>Bacteria</taxon>
        <taxon>Pseudomonadati</taxon>
        <taxon>Pseudomonadota</taxon>
        <taxon>Alphaproteobacteria</taxon>
        <taxon>Rhodospirillales</taxon>
        <taxon>Rhodospirillaceae</taxon>
        <taxon>Pararhodospirillum</taxon>
    </lineage>
</organism>
<accession>H6SNV2</accession>
<sequence>MSPRDIGIALVVVLVWGLNFVVVKLGTQDLPPLLLVSLRFALAAALIVPFCPVRREHLPGLALLSFTFGFLHFGLLFLALGQVDAATAAIFVQLGVPLSTLAGVVFLGERLGLGRWLGLALAFGGVVVVAGEPHLAGGLPTVLLLLCAMGWAAANLVIKRLKGISPVATTGWLCLLALPQTLVLSVLVEGNPWPALQAAGVAGWGAVVYTALGASLLAHSLWYVLLGRYPVSRVAPFSLLAPVLGVVGGIVLLGEPATVHKILGGVITLAGVALIEVAGRRERRA</sequence>
<name>H6SNV2_PARPM</name>
<dbReference type="STRING" id="1150469.RSPPHO_00398"/>
<feature type="transmembrane region" description="Helical" evidence="5">
    <location>
        <begin position="200"/>
        <end position="222"/>
    </location>
</feature>
<dbReference type="PANTHER" id="PTHR32322">
    <property type="entry name" value="INNER MEMBRANE TRANSPORTER"/>
    <property type="match status" value="1"/>
</dbReference>
<dbReference type="HOGENOM" id="CLU_033863_20_0_5"/>
<dbReference type="eggNOG" id="COG0697">
    <property type="taxonomic scope" value="Bacteria"/>
</dbReference>
<dbReference type="EMBL" id="HE663493">
    <property type="protein sequence ID" value="CCG07024.1"/>
    <property type="molecule type" value="Genomic_DNA"/>
</dbReference>
<evidence type="ECO:0000256" key="2">
    <source>
        <dbReference type="ARBA" id="ARBA00022692"/>
    </source>
</evidence>
<reference evidence="7 8" key="1">
    <citation type="submission" date="2012-02" db="EMBL/GenBank/DDBJ databases">
        <title>Shotgun genome sequence of Phaeospirillum photometricum DSM 122.</title>
        <authorList>
            <person name="Duquesne K."/>
            <person name="Sturgis J."/>
        </authorList>
    </citation>
    <scope>NUCLEOTIDE SEQUENCE [LARGE SCALE GENOMIC DNA]</scope>
    <source>
        <strain evidence="8">DSM122</strain>
    </source>
</reference>
<dbReference type="OrthoDB" id="7158585at2"/>
<dbReference type="InterPro" id="IPR000620">
    <property type="entry name" value="EamA_dom"/>
</dbReference>
<keyword evidence="4 5" id="KW-0472">Membrane</keyword>
<dbReference type="PATRIC" id="fig|1150469.3.peg.460"/>
<keyword evidence="2 5" id="KW-0812">Transmembrane</keyword>
<dbReference type="Gene3D" id="1.10.3730.20">
    <property type="match status" value="2"/>
</dbReference>
<evidence type="ECO:0000256" key="5">
    <source>
        <dbReference type="SAM" id="Phobius"/>
    </source>
</evidence>
<comment type="subcellular location">
    <subcellularLocation>
        <location evidence="1">Membrane</location>
        <topology evidence="1">Multi-pass membrane protein</topology>
    </subcellularLocation>
</comment>
<evidence type="ECO:0000259" key="6">
    <source>
        <dbReference type="Pfam" id="PF00892"/>
    </source>
</evidence>
<evidence type="ECO:0000256" key="3">
    <source>
        <dbReference type="ARBA" id="ARBA00022989"/>
    </source>
</evidence>
<dbReference type="InterPro" id="IPR037185">
    <property type="entry name" value="EmrE-like"/>
</dbReference>
<feature type="transmembrane region" description="Helical" evidence="5">
    <location>
        <begin position="7"/>
        <end position="27"/>
    </location>
</feature>
<feature type="domain" description="EamA" evidence="6">
    <location>
        <begin position="142"/>
        <end position="275"/>
    </location>
</feature>
<keyword evidence="8" id="KW-1185">Reference proteome</keyword>
<evidence type="ECO:0000313" key="8">
    <source>
        <dbReference type="Proteomes" id="UP000033220"/>
    </source>
</evidence>
<feature type="transmembrane region" description="Helical" evidence="5">
    <location>
        <begin position="86"/>
        <end position="106"/>
    </location>
</feature>
<dbReference type="KEGG" id="rpm:RSPPHO_00398"/>
<dbReference type="AlphaFoldDB" id="H6SNV2"/>
<feature type="transmembrane region" description="Helical" evidence="5">
    <location>
        <begin position="259"/>
        <end position="279"/>
    </location>
</feature>
<dbReference type="PANTHER" id="PTHR32322:SF9">
    <property type="entry name" value="AMINO-ACID METABOLITE EFFLUX PUMP-RELATED"/>
    <property type="match status" value="1"/>
</dbReference>
<evidence type="ECO:0000256" key="4">
    <source>
        <dbReference type="ARBA" id="ARBA00023136"/>
    </source>
</evidence>
<dbReference type="InterPro" id="IPR050638">
    <property type="entry name" value="AA-Vitamin_Transporters"/>
</dbReference>
<dbReference type="SUPFAM" id="SSF103481">
    <property type="entry name" value="Multidrug resistance efflux transporter EmrE"/>
    <property type="match status" value="2"/>
</dbReference>
<keyword evidence="3 5" id="KW-1133">Transmembrane helix</keyword>
<evidence type="ECO:0000256" key="1">
    <source>
        <dbReference type="ARBA" id="ARBA00004141"/>
    </source>
</evidence>
<proteinExistence type="predicted"/>
<dbReference type="GO" id="GO:0016020">
    <property type="term" value="C:membrane"/>
    <property type="evidence" value="ECO:0007669"/>
    <property type="project" value="UniProtKB-SubCell"/>
</dbReference>
<dbReference type="RefSeq" id="WP_014413664.1">
    <property type="nucleotide sequence ID" value="NC_017059.1"/>
</dbReference>
<feature type="transmembrane region" description="Helical" evidence="5">
    <location>
        <begin position="60"/>
        <end position="80"/>
    </location>
</feature>
<evidence type="ECO:0000313" key="7">
    <source>
        <dbReference type="EMBL" id="CCG07024.1"/>
    </source>
</evidence>
<gene>
    <name evidence="7" type="ORF">RSPPHO_00398</name>
</gene>
<protein>
    <submittedName>
        <fullName evidence="7">Permease of the drug/metabolite transporter superfamily</fullName>
    </submittedName>
</protein>
<feature type="transmembrane region" description="Helical" evidence="5">
    <location>
        <begin position="234"/>
        <end position="253"/>
    </location>
</feature>
<feature type="transmembrane region" description="Helical" evidence="5">
    <location>
        <begin position="170"/>
        <end position="188"/>
    </location>
</feature>
<dbReference type="Pfam" id="PF00892">
    <property type="entry name" value="EamA"/>
    <property type="match status" value="2"/>
</dbReference>
<dbReference type="Proteomes" id="UP000033220">
    <property type="component" value="Chromosome DSM 122"/>
</dbReference>